<name>A0A232M6Y1_9EURO</name>
<organism evidence="2 3">
    <name type="scientific">Elaphomyces granulatus</name>
    <dbReference type="NCBI Taxonomy" id="519963"/>
    <lineage>
        <taxon>Eukaryota</taxon>
        <taxon>Fungi</taxon>
        <taxon>Dikarya</taxon>
        <taxon>Ascomycota</taxon>
        <taxon>Pezizomycotina</taxon>
        <taxon>Eurotiomycetes</taxon>
        <taxon>Eurotiomycetidae</taxon>
        <taxon>Eurotiales</taxon>
        <taxon>Elaphomycetaceae</taxon>
        <taxon>Elaphomyces</taxon>
    </lineage>
</organism>
<dbReference type="OrthoDB" id="4504959at2759"/>
<dbReference type="AlphaFoldDB" id="A0A232M6Y1"/>
<evidence type="ECO:0000313" key="3">
    <source>
        <dbReference type="Proteomes" id="UP000243515"/>
    </source>
</evidence>
<reference evidence="2 3" key="1">
    <citation type="journal article" date="2015" name="Environ. Microbiol.">
        <title>Metagenome sequence of Elaphomyces granulatus from sporocarp tissue reveals Ascomycota ectomycorrhizal fingerprints of genome expansion and a Proteobacteria-rich microbiome.</title>
        <authorList>
            <person name="Quandt C.A."/>
            <person name="Kohler A."/>
            <person name="Hesse C.N."/>
            <person name="Sharpton T.J."/>
            <person name="Martin F."/>
            <person name="Spatafora J.W."/>
        </authorList>
    </citation>
    <scope>NUCLEOTIDE SEQUENCE [LARGE SCALE GENOMIC DNA]</scope>
    <source>
        <strain evidence="2 3">OSC145934</strain>
    </source>
</reference>
<accession>A0A232M6Y1</accession>
<feature type="non-terminal residue" evidence="2">
    <location>
        <position position="647"/>
    </location>
</feature>
<gene>
    <name evidence="2" type="ORF">Egran_00116</name>
</gene>
<dbReference type="Proteomes" id="UP000243515">
    <property type="component" value="Unassembled WGS sequence"/>
</dbReference>
<feature type="region of interest" description="Disordered" evidence="1">
    <location>
        <begin position="16"/>
        <end position="75"/>
    </location>
</feature>
<dbReference type="EMBL" id="NPHW01002122">
    <property type="protein sequence ID" value="OXV12123.1"/>
    <property type="molecule type" value="Genomic_DNA"/>
</dbReference>
<protein>
    <submittedName>
        <fullName evidence="2">Uncharacterized protein</fullName>
    </submittedName>
</protein>
<feature type="compositionally biased region" description="Basic and acidic residues" evidence="1">
    <location>
        <begin position="122"/>
        <end position="132"/>
    </location>
</feature>
<feature type="compositionally biased region" description="Polar residues" evidence="1">
    <location>
        <begin position="18"/>
        <end position="48"/>
    </location>
</feature>
<sequence>MRRTFYGWRQSARAPIISNDSSQPQSRAVASGGVTSNNDTSVHQSIEQQPAAKRSRMNFEDDDNGDLHTSGFGDIDWPDERDSIIGVDEIIENLGNRPDDLSLPLELDLQELQLIDQYGDTSPKEATQDSADKTPLGSFELPDVGLEASTALDTEEPLLHQLSLSQHPEDDSQPMVHRVTADPTKFRLALGIWCEGTGISRLQYRSLLEILSMDGIDLKEEVRKLPAGLSTLKKQAKSQLPLLTLRTKVIPLIPEQLSKDKPSKDQLSTSEGRKSEETLFFFDPQHLFQTLMESDVYNKMHHGIAHWVDDPHEIWHSRSWASSIRTTSGEFAHYPKGSPIFPSDFLSYTCAEDDCDCSSQKPHLGRVCSIVKDFRSSAPQPGAITLEIQQVYTAADLNSFQISPPLLPNEYILSWDMHYVLESNIIAQSTNIVLDYVFADAKLTRQKQPPLLSGQFLIRRVIDTANIDSSNSGGRDIDVPVSQPQQQPRLMREEMEALGSKHQKEQFATKWGISVDQTPLVKISPALDLILSRPGDPAHSEYQGIAKLMHTLLLEAILTTAACRSYASELRRFPFPPGWPRVQSPIHHLKSYNMSEHARWSIVIPLLLRCWLRKSFVQPTFLRALRQMHPDKDALSVIIESFAAAAK</sequence>
<evidence type="ECO:0000313" key="2">
    <source>
        <dbReference type="EMBL" id="OXV12123.1"/>
    </source>
</evidence>
<comment type="caution">
    <text evidence="2">The sequence shown here is derived from an EMBL/GenBank/DDBJ whole genome shotgun (WGS) entry which is preliminary data.</text>
</comment>
<evidence type="ECO:0000256" key="1">
    <source>
        <dbReference type="SAM" id="MobiDB-lite"/>
    </source>
</evidence>
<keyword evidence="3" id="KW-1185">Reference proteome</keyword>
<proteinExistence type="predicted"/>
<feature type="region of interest" description="Disordered" evidence="1">
    <location>
        <begin position="121"/>
        <end position="140"/>
    </location>
</feature>